<dbReference type="InterPro" id="IPR001611">
    <property type="entry name" value="Leu-rich_rpt"/>
</dbReference>
<keyword evidence="6" id="KW-0677">Repeat</keyword>
<evidence type="ECO:0000256" key="4">
    <source>
        <dbReference type="ARBA" id="ARBA00022692"/>
    </source>
</evidence>
<dbReference type="Proteomes" id="UP000597762">
    <property type="component" value="Unassembled WGS sequence"/>
</dbReference>
<feature type="domain" description="TIR" evidence="13">
    <location>
        <begin position="1052"/>
        <end position="1185"/>
    </location>
</feature>
<proteinExistence type="inferred from homology"/>
<evidence type="ECO:0000256" key="9">
    <source>
        <dbReference type="ARBA" id="ARBA00023170"/>
    </source>
</evidence>
<evidence type="ECO:0000256" key="1">
    <source>
        <dbReference type="ARBA" id="ARBA00004479"/>
    </source>
</evidence>
<gene>
    <name evidence="14" type="ORF">SPHA_71445</name>
</gene>
<keyword evidence="8 12" id="KW-0472">Membrane</keyword>
<keyword evidence="10" id="KW-0325">Glycoprotein</keyword>
<dbReference type="PROSITE" id="PS50104">
    <property type="entry name" value="TIR"/>
    <property type="match status" value="1"/>
</dbReference>
<keyword evidence="9" id="KW-0675">Receptor</keyword>
<evidence type="ECO:0000256" key="6">
    <source>
        <dbReference type="ARBA" id="ARBA00022737"/>
    </source>
</evidence>
<keyword evidence="5" id="KW-0732">Signal</keyword>
<evidence type="ECO:0000256" key="2">
    <source>
        <dbReference type="ARBA" id="ARBA00009634"/>
    </source>
</evidence>
<evidence type="ECO:0000259" key="13">
    <source>
        <dbReference type="PROSITE" id="PS50104"/>
    </source>
</evidence>
<dbReference type="Gene3D" id="3.80.10.10">
    <property type="entry name" value="Ribonuclease Inhibitor"/>
    <property type="match status" value="5"/>
</dbReference>
<accession>A0A812ED50</accession>
<evidence type="ECO:0000256" key="10">
    <source>
        <dbReference type="ARBA" id="ARBA00023180"/>
    </source>
</evidence>
<evidence type="ECO:0000313" key="15">
    <source>
        <dbReference type="Proteomes" id="UP000597762"/>
    </source>
</evidence>
<evidence type="ECO:0000256" key="3">
    <source>
        <dbReference type="ARBA" id="ARBA00022614"/>
    </source>
</evidence>
<reference evidence="14" key="1">
    <citation type="submission" date="2021-01" db="EMBL/GenBank/DDBJ databases">
        <authorList>
            <person name="Li R."/>
            <person name="Bekaert M."/>
        </authorList>
    </citation>
    <scope>NUCLEOTIDE SEQUENCE</scope>
    <source>
        <strain evidence="14">Farmed</strain>
    </source>
</reference>
<comment type="similarity">
    <text evidence="2">Belongs to the Toll-like receptor family.</text>
</comment>
<dbReference type="PANTHER" id="PTHR24365:SF541">
    <property type="entry name" value="PROTEIN TOLL-RELATED"/>
    <property type="match status" value="1"/>
</dbReference>
<sequence>MDCTTALHSVFLPFLHISFSNPPLATIVHSASVLQPLPLFCSANAHYLPVAGFLERQHLLTVYRWGPKSNMLTSHFLFVCAVLFSAIGDVSSQKKTTEVPECRFELNPMTEVKLFQMNGKDLPTKSRAFIIKSSTETSCVMRMSNYIFKPVGRQLLIYYFLCMNPHPVILDMENVTTLSENIAYLQVERCLMDNIEISKFERLYDLKVLSFLKSVPSSQSWIGNNSGASNESSIKEVVSYTIKTEQYSDQVPWILETNSTFPNISELSFTGLGLTELPPDMSARFPNLQSISLDWNRFTQVPFFPYTEKPSFLPLDLSRTPNMQNHYANSIGIIIRTDIFRRILQLNNNFIQYLGDYIINGTLQLISINNNRLRNISDHAFDQVIGLQSLSLKNNSLVSINDKIFSPCKDLLKLQLGQNKIEWIHGQAFRQLSRLNELDLSSNNLTVIEPRTFYPLTSLRTLRLENNGISKFDQNVLQFSFVNLRVVNLSHNKFQILPMLFFLLRGLEMVDFSHCQISIDRMSVFLDSIPETDFIDSIIVSASNANIDLYAKRQKKRKINLSNNLIRRLDFRGFFKIHEKKMILILNNYELILKGNPIDCDCHLVSLLNFFAKARLDKRFDGTEYFYKKWLCHWPPEFQGRPLLSLKKTDLFCRDEIRGCPTGCICYRRYTNRVIIVNCSHSNFNSFPGEMPDGNLEIWLQYNNISELASRSYLPRIKILKMTKNSISSLSVPVLKQMRGIKKLWFDENLLTTLPREIQEVNFELLVINTNHFVCDCQNQWMKYWLLTVQSRVHDWYKIACSTSEDKVFSVVKVADEDFVCIEAADFRKTLALGLSLGFAILFILVCLYLLFYYRLEVKVLIYIYFNLHPLDCDPQKIDDEKEPIDTLVVCSKSMIEWVTANVTDTLESLRFNVLDINRDFLVGMSIRENMRMAVCRSKRSIVILSVDSFKDPIVQLALTFTHEKVLRERPMYMVLFLHNVKKCVIENQDLKKYLSSGRFIRTRDTMLKQKMLYMLTGSNDAKAQNMELRRKKSYKIFFPEIMHTPSPPNCVCYDIFISYPDRDYQFATGVLYPALHARGYVVCLPDRDFMVGTAKEENILNAIELSRRTLVIVTENHVDDEWQLFTLRTAIERSLKQTSNYLLCMIAPNVDLNTLDPETRAFVSTHVIIFQDDPLFWQKLYRSIPPPAFQKTDPEKKIASAKETPNGLIPKSTDAQKSVFSIT</sequence>
<name>A0A812ED50_ACAPH</name>
<keyword evidence="15" id="KW-1185">Reference proteome</keyword>
<dbReference type="AlphaFoldDB" id="A0A812ED50"/>
<evidence type="ECO:0000256" key="11">
    <source>
        <dbReference type="SAM" id="MobiDB-lite"/>
    </source>
</evidence>
<keyword evidence="3" id="KW-0433">Leucine-rich repeat</keyword>
<dbReference type="SUPFAM" id="SSF52200">
    <property type="entry name" value="Toll/Interleukin receptor TIR domain"/>
    <property type="match status" value="2"/>
</dbReference>
<organism evidence="14 15">
    <name type="scientific">Acanthosepion pharaonis</name>
    <name type="common">Pharaoh cuttlefish</name>
    <name type="synonym">Sepia pharaonis</name>
    <dbReference type="NCBI Taxonomy" id="158019"/>
    <lineage>
        <taxon>Eukaryota</taxon>
        <taxon>Metazoa</taxon>
        <taxon>Spiralia</taxon>
        <taxon>Lophotrochozoa</taxon>
        <taxon>Mollusca</taxon>
        <taxon>Cephalopoda</taxon>
        <taxon>Coleoidea</taxon>
        <taxon>Decapodiformes</taxon>
        <taxon>Sepiida</taxon>
        <taxon>Sepiina</taxon>
        <taxon>Sepiidae</taxon>
        <taxon>Acanthosepion</taxon>
    </lineage>
</organism>
<feature type="compositionally biased region" description="Polar residues" evidence="11">
    <location>
        <begin position="1214"/>
        <end position="1224"/>
    </location>
</feature>
<evidence type="ECO:0000256" key="8">
    <source>
        <dbReference type="ARBA" id="ARBA00023136"/>
    </source>
</evidence>
<dbReference type="PROSITE" id="PS51450">
    <property type="entry name" value="LRR"/>
    <property type="match status" value="2"/>
</dbReference>
<feature type="region of interest" description="Disordered" evidence="11">
    <location>
        <begin position="1203"/>
        <end position="1224"/>
    </location>
</feature>
<dbReference type="EMBL" id="CAHIKZ030005233">
    <property type="protein sequence ID" value="CAE1321339.1"/>
    <property type="molecule type" value="Genomic_DNA"/>
</dbReference>
<dbReference type="InterPro" id="IPR032675">
    <property type="entry name" value="LRR_dom_sf"/>
</dbReference>
<evidence type="ECO:0000256" key="12">
    <source>
        <dbReference type="SAM" id="Phobius"/>
    </source>
</evidence>
<protein>
    <recommendedName>
        <fullName evidence="13">TIR domain-containing protein</fullName>
    </recommendedName>
</protein>
<dbReference type="Pfam" id="PF01582">
    <property type="entry name" value="TIR"/>
    <property type="match status" value="1"/>
</dbReference>
<dbReference type="PANTHER" id="PTHR24365">
    <property type="entry name" value="TOLL-LIKE RECEPTOR"/>
    <property type="match status" value="1"/>
</dbReference>
<dbReference type="InterPro" id="IPR000157">
    <property type="entry name" value="TIR_dom"/>
</dbReference>
<dbReference type="SUPFAM" id="SSF52058">
    <property type="entry name" value="L domain-like"/>
    <property type="match status" value="1"/>
</dbReference>
<dbReference type="Pfam" id="PF13855">
    <property type="entry name" value="LRR_8"/>
    <property type="match status" value="1"/>
</dbReference>
<dbReference type="InterPro" id="IPR000483">
    <property type="entry name" value="Cys-rich_flank_reg_C"/>
</dbReference>
<dbReference type="GO" id="GO:0005886">
    <property type="term" value="C:plasma membrane"/>
    <property type="evidence" value="ECO:0007669"/>
    <property type="project" value="TreeGrafter"/>
</dbReference>
<dbReference type="SMART" id="SM00255">
    <property type="entry name" value="TIR"/>
    <property type="match status" value="1"/>
</dbReference>
<dbReference type="GO" id="GO:0038023">
    <property type="term" value="F:signaling receptor activity"/>
    <property type="evidence" value="ECO:0007669"/>
    <property type="project" value="TreeGrafter"/>
</dbReference>
<dbReference type="InterPro" id="IPR035897">
    <property type="entry name" value="Toll_tir_struct_dom_sf"/>
</dbReference>
<comment type="caution">
    <text evidence="14">The sequence shown here is derived from an EMBL/GenBank/DDBJ whole genome shotgun (WGS) entry which is preliminary data.</text>
</comment>
<feature type="transmembrane region" description="Helical" evidence="12">
    <location>
        <begin position="831"/>
        <end position="854"/>
    </location>
</feature>
<keyword evidence="7 12" id="KW-1133">Transmembrane helix</keyword>
<keyword evidence="4 12" id="KW-0812">Transmembrane</keyword>
<dbReference type="OrthoDB" id="6151426at2759"/>
<comment type="subcellular location">
    <subcellularLocation>
        <location evidence="1">Membrane</location>
        <topology evidence="1">Single-pass type I membrane protein</topology>
    </subcellularLocation>
</comment>
<evidence type="ECO:0000313" key="14">
    <source>
        <dbReference type="EMBL" id="CAE1321339.1"/>
    </source>
</evidence>
<dbReference type="SMART" id="SM00369">
    <property type="entry name" value="LRR_TYP"/>
    <property type="match status" value="8"/>
</dbReference>
<dbReference type="GO" id="GO:0007165">
    <property type="term" value="P:signal transduction"/>
    <property type="evidence" value="ECO:0007669"/>
    <property type="project" value="InterPro"/>
</dbReference>
<dbReference type="SMART" id="SM00082">
    <property type="entry name" value="LRRCT"/>
    <property type="match status" value="2"/>
</dbReference>
<dbReference type="SUPFAM" id="SSF52047">
    <property type="entry name" value="RNI-like"/>
    <property type="match status" value="1"/>
</dbReference>
<evidence type="ECO:0000256" key="7">
    <source>
        <dbReference type="ARBA" id="ARBA00022989"/>
    </source>
</evidence>
<dbReference type="InterPro" id="IPR003591">
    <property type="entry name" value="Leu-rich_rpt_typical-subtyp"/>
</dbReference>
<evidence type="ECO:0000256" key="5">
    <source>
        <dbReference type="ARBA" id="ARBA00022729"/>
    </source>
</evidence>
<dbReference type="Gene3D" id="3.40.50.10140">
    <property type="entry name" value="Toll/interleukin-1 receptor homology (TIR) domain"/>
    <property type="match status" value="2"/>
</dbReference>